<evidence type="ECO:0000313" key="4">
    <source>
        <dbReference type="Proteomes" id="UP001596442"/>
    </source>
</evidence>
<dbReference type="InterPro" id="IPR050491">
    <property type="entry name" value="AmpC-like"/>
</dbReference>
<feature type="domain" description="Pab87 octamerisation" evidence="2">
    <location>
        <begin position="365"/>
        <end position="455"/>
    </location>
</feature>
<dbReference type="SUPFAM" id="SSF56601">
    <property type="entry name" value="beta-lactamase/transpeptidase-like"/>
    <property type="match status" value="1"/>
</dbReference>
<evidence type="ECO:0000259" key="2">
    <source>
        <dbReference type="Pfam" id="PF13969"/>
    </source>
</evidence>
<dbReference type="Gene3D" id="2.40.128.210">
    <property type="entry name" value="Pab87 octamerisation domain"/>
    <property type="match status" value="1"/>
</dbReference>
<feature type="domain" description="Beta-lactamase-related" evidence="1">
    <location>
        <begin position="21"/>
        <end position="337"/>
    </location>
</feature>
<keyword evidence="4" id="KW-1185">Reference proteome</keyword>
<dbReference type="RefSeq" id="WP_379780855.1">
    <property type="nucleotide sequence ID" value="NZ_JBHSWW010000085.1"/>
</dbReference>
<dbReference type="AlphaFoldDB" id="A0ABD5SEG3"/>
<sequence length="457" mass="49233">MADVLSTTTRSRIDELVYEWLTDTAAPGASVTIVDETETLYRSGYGARHLETNDPATPETLYGFASVTKSFTALAVLQCVDRNELELDDPIEKHTDAEFEGADEVTIHELLSHSSGIPSLSTSAVLLARQAGMDDVGVPLGDTDDLYYHVDGVGDERDEHSAGRFMYNNTGYILLSHAVESATGQPFEEYVTDEILTPLSMDRSTFDADAYDSFDDRATPYLLDDGEYVATSFPARELSYGPGGLITATTDLGNYLQFNLAGGVFADTRLVSEDLLARAHESHIDPLPRYGEGYGYGWSIHDIAGTTLIGHGGSLLTSSSAIGFLPEHGLGFALGCAAQPEVHPTEIGQGIVALLLGEEPADVVPSIGYRRRVSELTGEYEAYRGVTTATVSEEGGMLSLELSVGPIEDTYTLVPDDPSLATLTFTTPAPGQPAPVEFVRHGGGVELFIDRHRLHKQ</sequence>
<dbReference type="Proteomes" id="UP001596442">
    <property type="component" value="Unassembled WGS sequence"/>
</dbReference>
<reference evidence="3 4" key="1">
    <citation type="journal article" date="2019" name="Int. J. Syst. Evol. Microbiol.">
        <title>The Global Catalogue of Microorganisms (GCM) 10K type strain sequencing project: providing services to taxonomists for standard genome sequencing and annotation.</title>
        <authorList>
            <consortium name="The Broad Institute Genomics Platform"/>
            <consortium name="The Broad Institute Genome Sequencing Center for Infectious Disease"/>
            <person name="Wu L."/>
            <person name="Ma J."/>
        </authorList>
    </citation>
    <scope>NUCLEOTIDE SEQUENCE [LARGE SCALE GENOMIC DNA]</scope>
    <source>
        <strain evidence="3 4">CGMCC 1.3239</strain>
    </source>
</reference>
<evidence type="ECO:0000259" key="1">
    <source>
        <dbReference type="Pfam" id="PF00144"/>
    </source>
</evidence>
<dbReference type="InterPro" id="IPR038164">
    <property type="entry name" value="Pab87_oct_sf"/>
</dbReference>
<dbReference type="InterPro" id="IPR012338">
    <property type="entry name" value="Beta-lactam/transpept-like"/>
</dbReference>
<dbReference type="PANTHER" id="PTHR46825">
    <property type="entry name" value="D-ALANYL-D-ALANINE-CARBOXYPEPTIDASE/ENDOPEPTIDASE AMPH"/>
    <property type="match status" value="1"/>
</dbReference>
<dbReference type="GO" id="GO:0016787">
    <property type="term" value="F:hydrolase activity"/>
    <property type="evidence" value="ECO:0007669"/>
    <property type="project" value="UniProtKB-KW"/>
</dbReference>
<keyword evidence="3" id="KW-0378">Hydrolase</keyword>
<proteinExistence type="predicted"/>
<evidence type="ECO:0000313" key="3">
    <source>
        <dbReference type="EMBL" id="MFC6753332.1"/>
    </source>
</evidence>
<dbReference type="Pfam" id="PF00144">
    <property type="entry name" value="Beta-lactamase"/>
    <property type="match status" value="1"/>
</dbReference>
<protein>
    <submittedName>
        <fullName evidence="3">Serine hydrolase</fullName>
    </submittedName>
</protein>
<accession>A0ABD5SEG3</accession>
<organism evidence="3 4">
    <name type="scientific">Halorubrum tibetense</name>
    <dbReference type="NCBI Taxonomy" id="175631"/>
    <lineage>
        <taxon>Archaea</taxon>
        <taxon>Methanobacteriati</taxon>
        <taxon>Methanobacteriota</taxon>
        <taxon>Stenosarchaea group</taxon>
        <taxon>Halobacteria</taxon>
        <taxon>Halobacteriales</taxon>
        <taxon>Haloferacaceae</taxon>
        <taxon>Halorubrum</taxon>
    </lineage>
</organism>
<dbReference type="InterPro" id="IPR025879">
    <property type="entry name" value="Pab87_oct"/>
</dbReference>
<gene>
    <name evidence="3" type="ORF">ACFQEU_07605</name>
</gene>
<dbReference type="EMBL" id="JBHSWW010000085">
    <property type="protein sequence ID" value="MFC6753332.1"/>
    <property type="molecule type" value="Genomic_DNA"/>
</dbReference>
<dbReference type="InterPro" id="IPR001466">
    <property type="entry name" value="Beta-lactam-related"/>
</dbReference>
<name>A0ABD5SEG3_9EURY</name>
<comment type="caution">
    <text evidence="3">The sequence shown here is derived from an EMBL/GenBank/DDBJ whole genome shotgun (WGS) entry which is preliminary data.</text>
</comment>
<dbReference type="Pfam" id="PF13969">
    <property type="entry name" value="Pab87_oct"/>
    <property type="match status" value="1"/>
</dbReference>
<dbReference type="PANTHER" id="PTHR46825:SF9">
    <property type="entry name" value="BETA-LACTAMASE-RELATED DOMAIN-CONTAINING PROTEIN"/>
    <property type="match status" value="1"/>
</dbReference>
<dbReference type="Gene3D" id="3.40.710.10">
    <property type="entry name" value="DD-peptidase/beta-lactamase superfamily"/>
    <property type="match status" value="1"/>
</dbReference>